<evidence type="ECO:0000313" key="2">
    <source>
        <dbReference type="Proteomes" id="UP000494163"/>
    </source>
</evidence>
<keyword evidence="2" id="KW-1185">Reference proteome</keyword>
<dbReference type="EMBL" id="CP012528">
    <property type="protein sequence ID" value="ALC49766.1"/>
    <property type="molecule type" value="Genomic_DNA"/>
</dbReference>
<dbReference type="Proteomes" id="UP000494163">
    <property type="component" value="Chromosome X"/>
</dbReference>
<reference evidence="1 2" key="1">
    <citation type="submission" date="2015-08" db="EMBL/GenBank/DDBJ databases">
        <title>Ancestral chromatin configuration constrains chromatin evolution on differentiating sex chromosomes in Drosophila.</title>
        <authorList>
            <person name="Zhou Q."/>
            <person name="Bachtrog D."/>
        </authorList>
    </citation>
    <scope>NUCLEOTIDE SEQUENCE [LARGE SCALE GENOMIC DNA]</scope>
    <source>
        <tissue evidence="1">Whole larvae</tissue>
    </source>
</reference>
<organism evidence="1 2">
    <name type="scientific">Drosophila busckii</name>
    <name type="common">Fruit fly</name>
    <dbReference type="NCBI Taxonomy" id="30019"/>
    <lineage>
        <taxon>Eukaryota</taxon>
        <taxon>Metazoa</taxon>
        <taxon>Ecdysozoa</taxon>
        <taxon>Arthropoda</taxon>
        <taxon>Hexapoda</taxon>
        <taxon>Insecta</taxon>
        <taxon>Pterygota</taxon>
        <taxon>Neoptera</taxon>
        <taxon>Endopterygota</taxon>
        <taxon>Diptera</taxon>
        <taxon>Brachycera</taxon>
        <taxon>Muscomorpha</taxon>
        <taxon>Ephydroidea</taxon>
        <taxon>Drosophilidae</taxon>
        <taxon>Drosophila</taxon>
    </lineage>
</organism>
<proteinExistence type="predicted"/>
<sequence length="102" mass="11394">MAANQKSNTNSNTHAASFQMSLMPYSSQSGMRRFQLTVPNPEDKCLIVRALFAGPLDCNFYTLVHELSCGMDDIVNFRNYYTDSESSATDTCSETETETESK</sequence>
<accession>A0A0M4EK93</accession>
<evidence type="ECO:0000313" key="1">
    <source>
        <dbReference type="EMBL" id="ALC49766.1"/>
    </source>
</evidence>
<gene>
    <name evidence="1" type="ORF">Dbus_chrXg1622</name>
</gene>
<name>A0A0M4EK93_DROBS</name>
<dbReference type="OrthoDB" id="7868606at2759"/>
<protein>
    <submittedName>
        <fullName evidence="1">Maker353</fullName>
    </submittedName>
</protein>
<dbReference type="AlphaFoldDB" id="A0A0M4EK93"/>